<accession>A0A210Q119</accession>
<keyword evidence="7" id="KW-1185">Reference proteome</keyword>
<dbReference type="Proteomes" id="UP000242188">
    <property type="component" value="Unassembled WGS sequence"/>
</dbReference>
<dbReference type="Pfam" id="PF01124">
    <property type="entry name" value="MAPEG"/>
    <property type="match status" value="1"/>
</dbReference>
<evidence type="ECO:0000256" key="1">
    <source>
        <dbReference type="ARBA" id="ARBA00004370"/>
    </source>
</evidence>
<gene>
    <name evidence="6" type="ORF">KP79_PYT02054</name>
</gene>
<evidence type="ECO:0000313" key="7">
    <source>
        <dbReference type="Proteomes" id="UP000242188"/>
    </source>
</evidence>
<sequence length="184" mass="20936">MKSYPDDRRYVRNNIIASVIVCVALCLLGFMLLPAPTPRLETVSMRIIYCLRWQIWPVLTLTAGISTVAHMRFFTSAIDPIEGRGEHLLEVHKRYIQNTMEQLTLHILSSILLSSFLSPESMTIIPIRVFLFVLGRVTFWYGYMKSPVKRAFGFQMTFGPSVASLLYCAFCFCNSGPAFGLHET</sequence>
<dbReference type="OrthoDB" id="8887147at2759"/>
<evidence type="ECO:0000313" key="6">
    <source>
        <dbReference type="EMBL" id="OWF42454.1"/>
    </source>
</evidence>
<keyword evidence="4 5" id="KW-0472">Membrane</keyword>
<name>A0A210Q119_MIZYE</name>
<dbReference type="PANTHER" id="PTHR31004:SF1">
    <property type="entry name" value="TRANSMEMBRANE PROTEIN 79"/>
    <property type="match status" value="1"/>
</dbReference>
<evidence type="ECO:0000256" key="4">
    <source>
        <dbReference type="ARBA" id="ARBA00023136"/>
    </source>
</evidence>
<protein>
    <submittedName>
        <fullName evidence="6">Transmembrane protein 79</fullName>
    </submittedName>
</protein>
<dbReference type="Gene3D" id="1.20.120.550">
    <property type="entry name" value="Membrane associated eicosanoid/glutathione metabolism-like domain"/>
    <property type="match status" value="1"/>
</dbReference>
<proteinExistence type="predicted"/>
<keyword evidence="2 5" id="KW-0812">Transmembrane</keyword>
<dbReference type="GO" id="GO:0005765">
    <property type="term" value="C:lysosomal membrane"/>
    <property type="evidence" value="ECO:0007669"/>
    <property type="project" value="TreeGrafter"/>
</dbReference>
<evidence type="ECO:0000256" key="5">
    <source>
        <dbReference type="SAM" id="Phobius"/>
    </source>
</evidence>
<comment type="subcellular location">
    <subcellularLocation>
        <location evidence="1">Membrane</location>
    </subcellularLocation>
</comment>
<dbReference type="GO" id="GO:0045055">
    <property type="term" value="P:regulated exocytosis"/>
    <property type="evidence" value="ECO:0007669"/>
    <property type="project" value="TreeGrafter"/>
</dbReference>
<dbReference type="InterPro" id="IPR001129">
    <property type="entry name" value="Membr-assoc_MAPEG"/>
</dbReference>
<dbReference type="PANTHER" id="PTHR31004">
    <property type="entry name" value="TRANSMEMBRANE PROTEIN 79"/>
    <property type="match status" value="1"/>
</dbReference>
<dbReference type="SUPFAM" id="SSF161084">
    <property type="entry name" value="MAPEG domain-like"/>
    <property type="match status" value="1"/>
</dbReference>
<dbReference type="AlphaFoldDB" id="A0A210Q119"/>
<feature type="transmembrane region" description="Helical" evidence="5">
    <location>
        <begin position="12"/>
        <end position="33"/>
    </location>
</feature>
<evidence type="ECO:0000256" key="3">
    <source>
        <dbReference type="ARBA" id="ARBA00022989"/>
    </source>
</evidence>
<reference evidence="6 7" key="1">
    <citation type="journal article" date="2017" name="Nat. Ecol. Evol.">
        <title>Scallop genome provides insights into evolution of bilaterian karyotype and development.</title>
        <authorList>
            <person name="Wang S."/>
            <person name="Zhang J."/>
            <person name="Jiao W."/>
            <person name="Li J."/>
            <person name="Xun X."/>
            <person name="Sun Y."/>
            <person name="Guo X."/>
            <person name="Huan P."/>
            <person name="Dong B."/>
            <person name="Zhang L."/>
            <person name="Hu X."/>
            <person name="Sun X."/>
            <person name="Wang J."/>
            <person name="Zhao C."/>
            <person name="Wang Y."/>
            <person name="Wang D."/>
            <person name="Huang X."/>
            <person name="Wang R."/>
            <person name="Lv J."/>
            <person name="Li Y."/>
            <person name="Zhang Z."/>
            <person name="Liu B."/>
            <person name="Lu W."/>
            <person name="Hui Y."/>
            <person name="Liang J."/>
            <person name="Zhou Z."/>
            <person name="Hou R."/>
            <person name="Li X."/>
            <person name="Liu Y."/>
            <person name="Li H."/>
            <person name="Ning X."/>
            <person name="Lin Y."/>
            <person name="Zhao L."/>
            <person name="Xing Q."/>
            <person name="Dou J."/>
            <person name="Li Y."/>
            <person name="Mao J."/>
            <person name="Guo H."/>
            <person name="Dou H."/>
            <person name="Li T."/>
            <person name="Mu C."/>
            <person name="Jiang W."/>
            <person name="Fu Q."/>
            <person name="Fu X."/>
            <person name="Miao Y."/>
            <person name="Liu J."/>
            <person name="Yu Q."/>
            <person name="Li R."/>
            <person name="Liao H."/>
            <person name="Li X."/>
            <person name="Kong Y."/>
            <person name="Jiang Z."/>
            <person name="Chourrout D."/>
            <person name="Li R."/>
            <person name="Bao Z."/>
        </authorList>
    </citation>
    <scope>NUCLEOTIDE SEQUENCE [LARGE SCALE GENOMIC DNA]</scope>
    <source>
        <strain evidence="6 7">PY_sf001</strain>
    </source>
</reference>
<feature type="transmembrane region" description="Helical" evidence="5">
    <location>
        <begin position="125"/>
        <end position="143"/>
    </location>
</feature>
<comment type="caution">
    <text evidence="6">The sequence shown here is derived from an EMBL/GenBank/DDBJ whole genome shotgun (WGS) entry which is preliminary data.</text>
</comment>
<dbReference type="InterPro" id="IPR023352">
    <property type="entry name" value="MAPEG-like_dom_sf"/>
</dbReference>
<dbReference type="GO" id="GO:0032588">
    <property type="term" value="C:trans-Golgi network membrane"/>
    <property type="evidence" value="ECO:0007669"/>
    <property type="project" value="TreeGrafter"/>
</dbReference>
<organism evidence="6 7">
    <name type="scientific">Mizuhopecten yessoensis</name>
    <name type="common">Japanese scallop</name>
    <name type="synonym">Patinopecten yessoensis</name>
    <dbReference type="NCBI Taxonomy" id="6573"/>
    <lineage>
        <taxon>Eukaryota</taxon>
        <taxon>Metazoa</taxon>
        <taxon>Spiralia</taxon>
        <taxon>Lophotrochozoa</taxon>
        <taxon>Mollusca</taxon>
        <taxon>Bivalvia</taxon>
        <taxon>Autobranchia</taxon>
        <taxon>Pteriomorphia</taxon>
        <taxon>Pectinida</taxon>
        <taxon>Pectinoidea</taxon>
        <taxon>Pectinidae</taxon>
        <taxon>Mizuhopecten</taxon>
    </lineage>
</organism>
<keyword evidence="3 5" id="KW-1133">Transmembrane helix</keyword>
<dbReference type="EMBL" id="NEDP02005272">
    <property type="protein sequence ID" value="OWF42454.1"/>
    <property type="molecule type" value="Genomic_DNA"/>
</dbReference>
<evidence type="ECO:0000256" key="2">
    <source>
        <dbReference type="ARBA" id="ARBA00022692"/>
    </source>
</evidence>